<reference evidence="3" key="1">
    <citation type="journal article" date="2019" name="Int. J. Syst. Evol. Microbiol.">
        <title>The Global Catalogue of Microorganisms (GCM) 10K type strain sequencing project: providing services to taxonomists for standard genome sequencing and annotation.</title>
        <authorList>
            <consortium name="The Broad Institute Genomics Platform"/>
            <consortium name="The Broad Institute Genome Sequencing Center for Infectious Disease"/>
            <person name="Wu L."/>
            <person name="Ma J."/>
        </authorList>
    </citation>
    <scope>NUCLEOTIDE SEQUENCE [LARGE SCALE GENOMIC DNA]</scope>
    <source>
        <strain evidence="3">CGMCC 1.15399</strain>
    </source>
</reference>
<dbReference type="InterPro" id="IPR008538">
    <property type="entry name" value="Uma2"/>
</dbReference>
<sequence>MSALPDEGWLIAHRPPRRTRLFPLAHAAGYTVDDWLKLPDSGERIELIDGSFVVSPAAMGLHALCAGGLRTVLASAAKAAGADLVVVEAANVAVGGDGLIPDIVVLPRELVMARMVIFPASEVAAVAEVVSPGPGNHQRDYEVKPRKYAAAGIPVFLRVELEGPRVEVLELKAGGYEVIAHAGAGERLTISDPFAVSFDPADLLDV</sequence>
<protein>
    <submittedName>
        <fullName evidence="2">Uma2 family endonuclease</fullName>
    </submittedName>
</protein>
<dbReference type="RefSeq" id="WP_219537814.1">
    <property type="nucleotide sequence ID" value="NZ_JAHKRM010000041.1"/>
</dbReference>
<dbReference type="EMBL" id="JBHUCM010000002">
    <property type="protein sequence ID" value="MFD1535553.1"/>
    <property type="molecule type" value="Genomic_DNA"/>
</dbReference>
<dbReference type="PANTHER" id="PTHR34107">
    <property type="entry name" value="SLL0198 PROTEIN-RELATED"/>
    <property type="match status" value="1"/>
</dbReference>
<keyword evidence="2" id="KW-0255">Endonuclease</keyword>
<dbReference type="Proteomes" id="UP001597097">
    <property type="component" value="Unassembled WGS sequence"/>
</dbReference>
<dbReference type="PANTHER" id="PTHR34107:SF2">
    <property type="entry name" value="SLL0888 PROTEIN"/>
    <property type="match status" value="1"/>
</dbReference>
<comment type="caution">
    <text evidence="2">The sequence shown here is derived from an EMBL/GenBank/DDBJ whole genome shotgun (WGS) entry which is preliminary data.</text>
</comment>
<keyword evidence="3" id="KW-1185">Reference proteome</keyword>
<evidence type="ECO:0000313" key="2">
    <source>
        <dbReference type="EMBL" id="MFD1535553.1"/>
    </source>
</evidence>
<feature type="domain" description="Putative restriction endonuclease" evidence="1">
    <location>
        <begin position="33"/>
        <end position="195"/>
    </location>
</feature>
<dbReference type="GO" id="GO:0004519">
    <property type="term" value="F:endonuclease activity"/>
    <property type="evidence" value="ECO:0007669"/>
    <property type="project" value="UniProtKB-KW"/>
</dbReference>
<proteinExistence type="predicted"/>
<organism evidence="2 3">
    <name type="scientific">Nonomuraea guangzhouensis</name>
    <dbReference type="NCBI Taxonomy" id="1291555"/>
    <lineage>
        <taxon>Bacteria</taxon>
        <taxon>Bacillati</taxon>
        <taxon>Actinomycetota</taxon>
        <taxon>Actinomycetes</taxon>
        <taxon>Streptosporangiales</taxon>
        <taxon>Streptosporangiaceae</taxon>
        <taxon>Nonomuraea</taxon>
    </lineage>
</organism>
<evidence type="ECO:0000313" key="3">
    <source>
        <dbReference type="Proteomes" id="UP001597097"/>
    </source>
</evidence>
<gene>
    <name evidence="2" type="ORF">ACFSJ0_00825</name>
</gene>
<evidence type="ECO:0000259" key="1">
    <source>
        <dbReference type="Pfam" id="PF05685"/>
    </source>
</evidence>
<name>A0ABW4FYN8_9ACTN</name>
<keyword evidence="2" id="KW-0378">Hydrolase</keyword>
<accession>A0ABW4FYN8</accession>
<keyword evidence="2" id="KW-0540">Nuclease</keyword>
<dbReference type="Pfam" id="PF05685">
    <property type="entry name" value="Uma2"/>
    <property type="match status" value="1"/>
</dbReference>
<dbReference type="CDD" id="cd06260">
    <property type="entry name" value="DUF820-like"/>
    <property type="match status" value="1"/>
</dbReference>